<dbReference type="InterPro" id="IPR003439">
    <property type="entry name" value="ABC_transporter-like_ATP-bd"/>
</dbReference>
<keyword evidence="2 4" id="KW-0067">ATP-binding</keyword>
<name>A0A1H3B035_THIRO</name>
<dbReference type="PROSITE" id="PS50893">
    <property type="entry name" value="ABC_TRANSPORTER_2"/>
    <property type="match status" value="1"/>
</dbReference>
<dbReference type="GO" id="GO:0016887">
    <property type="term" value="F:ATP hydrolysis activity"/>
    <property type="evidence" value="ECO:0007669"/>
    <property type="project" value="InterPro"/>
</dbReference>
<dbReference type="Pfam" id="PF00005">
    <property type="entry name" value="ABC_tran"/>
    <property type="match status" value="1"/>
</dbReference>
<dbReference type="InterPro" id="IPR017871">
    <property type="entry name" value="ABC_transporter-like_CS"/>
</dbReference>
<dbReference type="AlphaFoldDB" id="A0A1H3B035"/>
<evidence type="ECO:0000256" key="2">
    <source>
        <dbReference type="ARBA" id="ARBA00022840"/>
    </source>
</evidence>
<reference evidence="5" key="1">
    <citation type="submission" date="2016-10" db="EMBL/GenBank/DDBJ databases">
        <authorList>
            <person name="Varghese N."/>
            <person name="Submissions S."/>
        </authorList>
    </citation>
    <scope>NUCLEOTIDE SEQUENCE [LARGE SCALE GENOMIC DNA]</scope>
    <source>
        <strain evidence="5">DSM 217</strain>
    </source>
</reference>
<dbReference type="InterPro" id="IPR003593">
    <property type="entry name" value="AAA+_ATPase"/>
</dbReference>
<dbReference type="PROSITE" id="PS00211">
    <property type="entry name" value="ABC_TRANSPORTER_1"/>
    <property type="match status" value="1"/>
</dbReference>
<organism evidence="4 5">
    <name type="scientific">Thiocapsa roseopersicina</name>
    <dbReference type="NCBI Taxonomy" id="1058"/>
    <lineage>
        <taxon>Bacteria</taxon>
        <taxon>Pseudomonadati</taxon>
        <taxon>Pseudomonadota</taxon>
        <taxon>Gammaproteobacteria</taxon>
        <taxon>Chromatiales</taxon>
        <taxon>Chromatiaceae</taxon>
        <taxon>Thiocapsa</taxon>
    </lineage>
</organism>
<dbReference type="SMART" id="SM00382">
    <property type="entry name" value="AAA"/>
    <property type="match status" value="1"/>
</dbReference>
<dbReference type="SUPFAM" id="SSF52540">
    <property type="entry name" value="P-loop containing nucleoside triphosphate hydrolases"/>
    <property type="match status" value="1"/>
</dbReference>
<dbReference type="InterPro" id="IPR027417">
    <property type="entry name" value="P-loop_NTPase"/>
</dbReference>
<dbReference type="GO" id="GO:0005524">
    <property type="term" value="F:ATP binding"/>
    <property type="evidence" value="ECO:0007669"/>
    <property type="project" value="UniProtKB-KW"/>
</dbReference>
<dbReference type="GO" id="GO:0022857">
    <property type="term" value="F:transmembrane transporter activity"/>
    <property type="evidence" value="ECO:0007669"/>
    <property type="project" value="TreeGrafter"/>
</dbReference>
<protein>
    <submittedName>
        <fullName evidence="4">D-methionine transport system ATP-binding protein</fullName>
    </submittedName>
</protein>
<dbReference type="STRING" id="1058.SAMN05421783_12227"/>
<dbReference type="PANTHER" id="PTHR24220:SF364">
    <property type="entry name" value="FLUOROQUINOLONES EXPORT ATP-BINDING PROTEIN RV2688C"/>
    <property type="match status" value="1"/>
</dbReference>
<accession>A0A1H3B035</accession>
<dbReference type="OrthoDB" id="9802264at2"/>
<dbReference type="GO" id="GO:0005886">
    <property type="term" value="C:plasma membrane"/>
    <property type="evidence" value="ECO:0007669"/>
    <property type="project" value="TreeGrafter"/>
</dbReference>
<dbReference type="PANTHER" id="PTHR24220">
    <property type="entry name" value="IMPORT ATP-BINDING PROTEIN"/>
    <property type="match status" value="1"/>
</dbReference>
<dbReference type="Gene3D" id="3.40.50.300">
    <property type="entry name" value="P-loop containing nucleotide triphosphate hydrolases"/>
    <property type="match status" value="1"/>
</dbReference>
<evidence type="ECO:0000256" key="1">
    <source>
        <dbReference type="ARBA" id="ARBA00022741"/>
    </source>
</evidence>
<dbReference type="RefSeq" id="WP_093036029.1">
    <property type="nucleotide sequence ID" value="NZ_FNNZ01000022.1"/>
</dbReference>
<evidence type="ECO:0000313" key="4">
    <source>
        <dbReference type="EMBL" id="SDX35316.1"/>
    </source>
</evidence>
<dbReference type="InterPro" id="IPR015854">
    <property type="entry name" value="ABC_transpr_LolD-like"/>
</dbReference>
<feature type="domain" description="ABC transporter" evidence="3">
    <location>
        <begin position="5"/>
        <end position="240"/>
    </location>
</feature>
<sequence>MTPALVLDGVYQHVGGRMALDDIRLSLSEGAWLLICGPNGAGKSLLTRLILGLDRPSAGTIEVLGQDLSRLGEAAMVRLRGDIGAVLQRGSLLSDYSVLDNLLLPLRNAPMSRYDMARAARLVMTLLGLDGLENHMPRGLSLGQQRRVELARALIHQPKLLVWDGLSDGLDPTVARETLGVLRTLRENRKLTLIATDNVPDALAGAADRVAVMERGRLLFEGTPQELESAGATRLDLRAALWGHP</sequence>
<evidence type="ECO:0000259" key="3">
    <source>
        <dbReference type="PROSITE" id="PS50893"/>
    </source>
</evidence>
<evidence type="ECO:0000313" key="5">
    <source>
        <dbReference type="Proteomes" id="UP000198816"/>
    </source>
</evidence>
<gene>
    <name evidence="4" type="ORF">SAMN05421783_12227</name>
</gene>
<keyword evidence="1" id="KW-0547">Nucleotide-binding</keyword>
<dbReference type="EMBL" id="FNNZ01000022">
    <property type="protein sequence ID" value="SDX35316.1"/>
    <property type="molecule type" value="Genomic_DNA"/>
</dbReference>
<keyword evidence="5" id="KW-1185">Reference proteome</keyword>
<proteinExistence type="predicted"/>
<dbReference type="Proteomes" id="UP000198816">
    <property type="component" value="Unassembled WGS sequence"/>
</dbReference>